<protein>
    <submittedName>
        <fullName evidence="2">Uncharacterized protein</fullName>
    </submittedName>
</protein>
<dbReference type="AlphaFoldDB" id="A0A8J4XWX4"/>
<name>A0A8J4XWX4_CHIOP</name>
<dbReference type="EMBL" id="JACEEZ010019211">
    <property type="protein sequence ID" value="KAG0715960.1"/>
    <property type="molecule type" value="Genomic_DNA"/>
</dbReference>
<proteinExistence type="predicted"/>
<sequence>MRLSPPNIFYMLQQGSPLLGLRVYACCYPFTGEHQSRSTPVLKHLGGNAASLQKSQRSFGEISNTLIRGSESSRHEVHKATPNQSSVVSSASKEPEFIPHIPKRQKDDEKVVLEPVPEDLFDLPPSWE</sequence>
<keyword evidence="3" id="KW-1185">Reference proteome</keyword>
<gene>
    <name evidence="2" type="ORF">GWK47_010757</name>
</gene>
<feature type="region of interest" description="Disordered" evidence="1">
    <location>
        <begin position="69"/>
        <end position="128"/>
    </location>
</feature>
<accession>A0A8J4XWX4</accession>
<evidence type="ECO:0000313" key="3">
    <source>
        <dbReference type="Proteomes" id="UP000770661"/>
    </source>
</evidence>
<comment type="caution">
    <text evidence="2">The sequence shown here is derived from an EMBL/GenBank/DDBJ whole genome shotgun (WGS) entry which is preliminary data.</text>
</comment>
<feature type="compositionally biased region" description="Polar residues" evidence="1">
    <location>
        <begin position="81"/>
        <end position="92"/>
    </location>
</feature>
<organism evidence="2 3">
    <name type="scientific">Chionoecetes opilio</name>
    <name type="common">Atlantic snow crab</name>
    <name type="synonym">Cancer opilio</name>
    <dbReference type="NCBI Taxonomy" id="41210"/>
    <lineage>
        <taxon>Eukaryota</taxon>
        <taxon>Metazoa</taxon>
        <taxon>Ecdysozoa</taxon>
        <taxon>Arthropoda</taxon>
        <taxon>Crustacea</taxon>
        <taxon>Multicrustacea</taxon>
        <taxon>Malacostraca</taxon>
        <taxon>Eumalacostraca</taxon>
        <taxon>Eucarida</taxon>
        <taxon>Decapoda</taxon>
        <taxon>Pleocyemata</taxon>
        <taxon>Brachyura</taxon>
        <taxon>Eubrachyura</taxon>
        <taxon>Majoidea</taxon>
        <taxon>Majidae</taxon>
        <taxon>Chionoecetes</taxon>
    </lineage>
</organism>
<evidence type="ECO:0000256" key="1">
    <source>
        <dbReference type="SAM" id="MobiDB-lite"/>
    </source>
</evidence>
<evidence type="ECO:0000313" key="2">
    <source>
        <dbReference type="EMBL" id="KAG0715960.1"/>
    </source>
</evidence>
<reference evidence="2" key="1">
    <citation type="submission" date="2020-07" db="EMBL/GenBank/DDBJ databases">
        <title>The High-quality genome of the commercially important snow crab, Chionoecetes opilio.</title>
        <authorList>
            <person name="Jeong J.-H."/>
            <person name="Ryu S."/>
        </authorList>
    </citation>
    <scope>NUCLEOTIDE SEQUENCE</scope>
    <source>
        <strain evidence="2">MADBK_172401_WGS</strain>
        <tissue evidence="2">Digestive gland</tissue>
    </source>
</reference>
<dbReference type="OrthoDB" id="10417011at2759"/>
<dbReference type="Proteomes" id="UP000770661">
    <property type="component" value="Unassembled WGS sequence"/>
</dbReference>